<evidence type="ECO:0000313" key="3">
    <source>
        <dbReference type="Proteomes" id="UP000241209"/>
    </source>
</evidence>
<comment type="caution">
    <text evidence="2">The sequence shown here is derived from an EMBL/GenBank/DDBJ whole genome shotgun (WGS) entry which is preliminary data.</text>
</comment>
<accession>A0A2T4PST6</accession>
<dbReference type="GeneID" id="64116167"/>
<keyword evidence="1" id="KW-0472">Membrane</keyword>
<keyword evidence="1" id="KW-0812">Transmembrane</keyword>
<feature type="transmembrane region" description="Helical" evidence="1">
    <location>
        <begin position="5"/>
        <end position="23"/>
    </location>
</feature>
<gene>
    <name evidence="2" type="ORF">BU072_08025</name>
</gene>
<sequence>MKTKYFLISTLLYFAIGISILAFTDFSLITKPLCIITLIIISGILKEYVFKIKESNTDIIVNLFTGNSKNN</sequence>
<dbReference type="EMBL" id="PZFK01000014">
    <property type="protein sequence ID" value="PTI29450.1"/>
    <property type="molecule type" value="Genomic_DNA"/>
</dbReference>
<dbReference type="RefSeq" id="WP_107536692.1">
    <property type="nucleotide sequence ID" value="NZ_BMDF01000002.1"/>
</dbReference>
<reference evidence="2 3" key="1">
    <citation type="journal article" date="2016" name="Front. Microbiol.">
        <title>Comprehensive Phylogenetic Analysis of Bovine Non-aureus Staphylococci Species Based on Whole-Genome Sequencing.</title>
        <authorList>
            <person name="Naushad S."/>
            <person name="Barkema H.W."/>
            <person name="Luby C."/>
            <person name="Condas L.A."/>
            <person name="Nobrega D.B."/>
            <person name="Carson D.A."/>
            <person name="De Buck J."/>
        </authorList>
    </citation>
    <scope>NUCLEOTIDE SEQUENCE [LARGE SCALE GENOMIC DNA]</scope>
    <source>
        <strain evidence="2 3">SNUC 2204</strain>
    </source>
</reference>
<name>A0A2T4PST6_9STAP</name>
<protein>
    <submittedName>
        <fullName evidence="2">Uncharacterized protein</fullName>
    </submittedName>
</protein>
<organism evidence="2 3">
    <name type="scientific">Mammaliicoccus vitulinus</name>
    <dbReference type="NCBI Taxonomy" id="71237"/>
    <lineage>
        <taxon>Bacteria</taxon>
        <taxon>Bacillati</taxon>
        <taxon>Bacillota</taxon>
        <taxon>Bacilli</taxon>
        <taxon>Bacillales</taxon>
        <taxon>Staphylococcaceae</taxon>
        <taxon>Mammaliicoccus</taxon>
    </lineage>
</organism>
<evidence type="ECO:0000313" key="2">
    <source>
        <dbReference type="EMBL" id="PTI29450.1"/>
    </source>
</evidence>
<feature type="transmembrane region" description="Helical" evidence="1">
    <location>
        <begin position="29"/>
        <end position="45"/>
    </location>
</feature>
<dbReference type="AlphaFoldDB" id="A0A2T4PST6"/>
<proteinExistence type="predicted"/>
<keyword evidence="1" id="KW-1133">Transmembrane helix</keyword>
<dbReference type="Proteomes" id="UP000241209">
    <property type="component" value="Unassembled WGS sequence"/>
</dbReference>
<evidence type="ECO:0000256" key="1">
    <source>
        <dbReference type="SAM" id="Phobius"/>
    </source>
</evidence>